<dbReference type="EMBL" id="CP046956">
    <property type="protein sequence ID" value="QTN00303.1"/>
    <property type="molecule type" value="Genomic_DNA"/>
</dbReference>
<organism evidence="1 2">
    <name type="scientific">Sediminibacillus dalangtanensis</name>
    <dbReference type="NCBI Taxonomy" id="2729421"/>
    <lineage>
        <taxon>Bacteria</taxon>
        <taxon>Bacillati</taxon>
        <taxon>Bacillota</taxon>
        <taxon>Bacilli</taxon>
        <taxon>Bacillales</taxon>
        <taxon>Bacillaceae</taxon>
        <taxon>Sediminibacillus</taxon>
    </lineage>
</organism>
<keyword evidence="2" id="KW-1185">Reference proteome</keyword>
<dbReference type="Proteomes" id="UP000665043">
    <property type="component" value="Chromosome"/>
</dbReference>
<accession>A0ABX7W0C9</accession>
<reference evidence="1 2" key="1">
    <citation type="submission" date="2019-12" db="EMBL/GenBank/DDBJ databases">
        <title>The whole genome sequencing of a strain isolated from a Mars analog, Dalangtan Playa.</title>
        <authorList>
            <person name="Huang T."/>
        </authorList>
    </citation>
    <scope>NUCLEOTIDE SEQUENCE [LARGE SCALE GENOMIC DNA]</scope>
    <source>
        <strain evidence="1 2">DP4-553-S</strain>
    </source>
</reference>
<evidence type="ECO:0000313" key="2">
    <source>
        <dbReference type="Proteomes" id="UP000665043"/>
    </source>
</evidence>
<proteinExistence type="predicted"/>
<evidence type="ECO:0008006" key="3">
    <source>
        <dbReference type="Google" id="ProtNLM"/>
    </source>
</evidence>
<dbReference type="RefSeq" id="WP_209365443.1">
    <property type="nucleotide sequence ID" value="NZ_CP046956.1"/>
</dbReference>
<protein>
    <recommendedName>
        <fullName evidence="3">DUF4268 domain-containing protein</fullName>
    </recommendedName>
</protein>
<sequence>MQEKKYEQLFLQAVSNKVNIETDYTANYGGSRDYFVGYQFLNKNWKFVFVYKKYHCAELFIESYQKEFADKIQSVYDLYKDNIELLVGHKLRLVRGSRNPDLLRLMIKLDYQDSTLPLDERVKEYMSIFKRFKSSLELIFKFSL</sequence>
<name>A0ABX7W0C9_9BACI</name>
<gene>
    <name evidence="1" type="ORF">ERJ70_13945</name>
</gene>
<evidence type="ECO:0000313" key="1">
    <source>
        <dbReference type="EMBL" id="QTN00303.1"/>
    </source>
</evidence>